<dbReference type="InterPro" id="IPR014710">
    <property type="entry name" value="RmlC-like_jellyroll"/>
</dbReference>
<dbReference type="AlphaFoldDB" id="A0A1T2Z6B0"/>
<evidence type="ECO:0000313" key="1">
    <source>
        <dbReference type="EMBL" id="OPB00183.1"/>
    </source>
</evidence>
<dbReference type="RefSeq" id="WP_078738303.1">
    <property type="nucleotide sequence ID" value="NZ_MSDF01000004.1"/>
</dbReference>
<dbReference type="Pfam" id="PF03079">
    <property type="entry name" value="ARD"/>
    <property type="match status" value="1"/>
</dbReference>
<dbReference type="OrthoDB" id="9795636at2"/>
<dbReference type="Proteomes" id="UP000190965">
    <property type="component" value="Unassembled WGS sequence"/>
</dbReference>
<proteinExistence type="predicted"/>
<dbReference type="InterPro" id="IPR004313">
    <property type="entry name" value="ARD"/>
</dbReference>
<dbReference type="InterPro" id="IPR011051">
    <property type="entry name" value="RmlC_Cupin_sf"/>
</dbReference>
<evidence type="ECO:0000313" key="2">
    <source>
        <dbReference type="Proteomes" id="UP000190965"/>
    </source>
</evidence>
<dbReference type="SUPFAM" id="SSF51182">
    <property type="entry name" value="RmlC-like cupins"/>
    <property type="match status" value="1"/>
</dbReference>
<name>A0A1T2Z6B0_PSEFL</name>
<protein>
    <submittedName>
        <fullName evidence="1">Acireductone dioxygenase</fullName>
    </submittedName>
</protein>
<organism evidence="1 2">
    <name type="scientific">Pseudomonas fluorescens</name>
    <dbReference type="NCBI Taxonomy" id="294"/>
    <lineage>
        <taxon>Bacteria</taxon>
        <taxon>Pseudomonadati</taxon>
        <taxon>Pseudomonadota</taxon>
        <taxon>Gammaproteobacteria</taxon>
        <taxon>Pseudomonadales</taxon>
        <taxon>Pseudomonadaceae</taxon>
        <taxon>Pseudomonas</taxon>
    </lineage>
</organism>
<dbReference type="CDD" id="cd02232">
    <property type="entry name" value="cupin_ARD"/>
    <property type="match status" value="1"/>
</dbReference>
<dbReference type="GO" id="GO:0010309">
    <property type="term" value="F:acireductone dioxygenase [iron(II)-requiring] activity"/>
    <property type="evidence" value="ECO:0007669"/>
    <property type="project" value="InterPro"/>
</dbReference>
<comment type="caution">
    <text evidence="1">The sequence shown here is derived from an EMBL/GenBank/DDBJ whole genome shotgun (WGS) entry which is preliminary data.</text>
</comment>
<dbReference type="Gene3D" id="2.60.120.10">
    <property type="entry name" value="Jelly Rolls"/>
    <property type="match status" value="1"/>
</dbReference>
<keyword evidence="1" id="KW-0560">Oxidoreductase</keyword>
<dbReference type="EMBL" id="MSDF01000004">
    <property type="protein sequence ID" value="OPB00183.1"/>
    <property type="molecule type" value="Genomic_DNA"/>
</dbReference>
<accession>A0A1T2Z6B0</accession>
<sequence>MSYVAVYPVASPDTPNKVLTHVEDIAATLSAQGVRFERWQPAMALEQGATEAQMIAAYKAQIDALGYGAVEVQRVSTDHPQKDELRARYRDERRYAEDHACFFVAGQGLFNLRVGDYVYAVRCDKNDLLVIPAGLAHGFDIGENPHCVTLRLSRTQQAPVPEFTGDTAGAGFPGLDD</sequence>
<reference evidence="1 2" key="1">
    <citation type="submission" date="2016-12" db="EMBL/GenBank/DDBJ databases">
        <title>Draft genome sequences of seven strains of Pseudomonas fluorescens that produce 4-formylaminooxyvinylglycine.</title>
        <authorList>
            <person name="Okrent R.A."/>
            <person name="Manning V.A."/>
            <person name="Trippe K.M."/>
        </authorList>
    </citation>
    <scope>NUCLEOTIDE SEQUENCE [LARGE SCALE GENOMIC DNA]</scope>
    <source>
        <strain evidence="1 2">P5A</strain>
    </source>
</reference>
<gene>
    <name evidence="1" type="ORF">BFW87_01885</name>
</gene>
<keyword evidence="1" id="KW-0223">Dioxygenase</keyword>